<accession>A0A0M2V201</accession>
<protein>
    <submittedName>
        <fullName evidence="8">Chemotaxis protein</fullName>
    </submittedName>
</protein>
<keyword evidence="5" id="KW-0472">Membrane</keyword>
<dbReference type="PATRIC" id="fig|336831.14.peg.3521"/>
<evidence type="ECO:0000259" key="6">
    <source>
        <dbReference type="PROSITE" id="PS50111"/>
    </source>
</evidence>
<proteinExistence type="inferred from homology"/>
<dbReference type="SMART" id="SM00283">
    <property type="entry name" value="MA"/>
    <property type="match status" value="1"/>
</dbReference>
<name>A0A0M2V201_9GAMM</name>
<dbReference type="InterPro" id="IPR024478">
    <property type="entry name" value="HlyB_4HB_MCP"/>
</dbReference>
<dbReference type="GO" id="GO:0006935">
    <property type="term" value="P:chemotaxis"/>
    <property type="evidence" value="ECO:0007669"/>
    <property type="project" value="UniProtKB-ARBA"/>
</dbReference>
<dbReference type="PANTHER" id="PTHR32089:SF70">
    <property type="entry name" value="ENERGY TAXIS MODULATING METHYL ACCEPTING SENSORY TRANSDUCER"/>
    <property type="match status" value="1"/>
</dbReference>
<evidence type="ECO:0000256" key="1">
    <source>
        <dbReference type="ARBA" id="ARBA00004370"/>
    </source>
</evidence>
<dbReference type="EMBL" id="LAHO01000013">
    <property type="protein sequence ID" value="KKO44887.1"/>
    <property type="molecule type" value="Genomic_DNA"/>
</dbReference>
<dbReference type="GO" id="GO:0007165">
    <property type="term" value="P:signal transduction"/>
    <property type="evidence" value="ECO:0007669"/>
    <property type="project" value="UniProtKB-KW"/>
</dbReference>
<dbReference type="SMART" id="SM00304">
    <property type="entry name" value="HAMP"/>
    <property type="match status" value="1"/>
</dbReference>
<feature type="transmembrane region" description="Helical" evidence="5">
    <location>
        <begin position="317"/>
        <end position="338"/>
    </location>
</feature>
<feature type="domain" description="HAMP" evidence="7">
    <location>
        <begin position="341"/>
        <end position="393"/>
    </location>
</feature>
<evidence type="ECO:0000313" key="9">
    <source>
        <dbReference type="Proteomes" id="UP000034228"/>
    </source>
</evidence>
<keyword evidence="5" id="KW-1133">Transmembrane helix</keyword>
<dbReference type="Pfam" id="PF12729">
    <property type="entry name" value="4HB_MCP_1"/>
    <property type="match status" value="1"/>
</dbReference>
<keyword evidence="5" id="KW-0812">Transmembrane</keyword>
<dbReference type="Proteomes" id="UP000034228">
    <property type="component" value="Unassembled WGS sequence"/>
</dbReference>
<dbReference type="OrthoDB" id="9781845at2"/>
<dbReference type="Pfam" id="PF00015">
    <property type="entry name" value="MCPsignal"/>
    <property type="match status" value="1"/>
</dbReference>
<dbReference type="InterPro" id="IPR004089">
    <property type="entry name" value="MCPsignal_dom"/>
</dbReference>
<reference evidence="8 9" key="1">
    <citation type="submission" date="2015-03" db="EMBL/GenBank/DDBJ databases">
        <title>Draft genome sequences of two protease-producing strains of Arsukibacterium isolated from two cold and alkaline environments.</title>
        <authorList>
            <person name="Lylloff J.E."/>
            <person name="Skov L.B."/>
            <person name="Jepsen M."/>
            <person name="Hallin P.F."/>
            <person name="Sorensen S.J."/>
            <person name="Stougaard P."/>
            <person name="Glaring M.A."/>
        </authorList>
    </citation>
    <scope>NUCLEOTIDE SEQUENCE [LARGE SCALE GENOMIC DNA]</scope>
    <source>
        <strain evidence="8 9">GCM72</strain>
    </source>
</reference>
<dbReference type="PANTHER" id="PTHR32089">
    <property type="entry name" value="METHYL-ACCEPTING CHEMOTAXIS PROTEIN MCPB"/>
    <property type="match status" value="1"/>
</dbReference>
<dbReference type="RefSeq" id="WP_046558272.1">
    <property type="nucleotide sequence ID" value="NZ_LAHO01000013.1"/>
</dbReference>
<sequence>MKLTVALRVMGGFAIISLLLLIIGVTAYVSLNNISNATTEVNEVSIPALENTALMEIEFLTMSRASLQGFYADTLERSNAVNQRFKQHQTEYDKAAANLRQVIDTQPALTAASEQANETYRKFIETSLDLQRRLDSNIRLRTTITNNIAELEANADDLASLILDFTDIRDVQRRFPNAYQAATQIETGINTLINNVIDLNRTETDTTVATVSNEITFRLAELRQQAGTIQGEAGNAAAMTADIAEKVQQIASFLEGNNGIPALKVQLLAGVSDAQAQLDTANQLTQTGLERLKGLLNLTSSAAADIGQNAVSGVNNAITTIFIVVVISILLSVFIATVTVRRIVRPLAEVNSMLGIVASGDLTKTLDASAKDEFGELARNVNKVVGNLQQLIQGIISRSTQLAAASEQTSAITVQTTQAIREQKSQVTQAATATTEMSSTSQGVLQSSNDALAEIKNADKEAERVKGISLENKSTIIQLSKEVEQASVVINKLHKDSASIGSILDVIRGIAEQTNLLALNAAIEAARAGEQGRGFAVVADEVRSLASKTQASTQEIQAMIQVLQSGAQAAVEAMNKGKKQAENCVTQTEVATSALDSITHAVHLAHDMSEQISSAAREQNQVSNEISQLLESIVAIAEETASGAEQTSDSSHEVARLAEELRQSVEQFRV</sequence>
<keyword evidence="2 4" id="KW-0807">Transducer</keyword>
<dbReference type="AlphaFoldDB" id="A0A0M2V201"/>
<dbReference type="STRING" id="336831.WG68_13755"/>
<evidence type="ECO:0000256" key="3">
    <source>
        <dbReference type="ARBA" id="ARBA00029447"/>
    </source>
</evidence>
<comment type="subcellular location">
    <subcellularLocation>
        <location evidence="1">Membrane</location>
    </subcellularLocation>
</comment>
<comment type="caution">
    <text evidence="8">The sequence shown here is derived from an EMBL/GenBank/DDBJ whole genome shotgun (WGS) entry which is preliminary data.</text>
</comment>
<dbReference type="CDD" id="cd06225">
    <property type="entry name" value="HAMP"/>
    <property type="match status" value="1"/>
</dbReference>
<dbReference type="InterPro" id="IPR003660">
    <property type="entry name" value="HAMP_dom"/>
</dbReference>
<dbReference type="Pfam" id="PF00672">
    <property type="entry name" value="HAMP"/>
    <property type="match status" value="1"/>
</dbReference>
<dbReference type="FunFam" id="1.10.287.950:FF:000001">
    <property type="entry name" value="Methyl-accepting chemotaxis sensory transducer"/>
    <property type="match status" value="1"/>
</dbReference>
<keyword evidence="9" id="KW-1185">Reference proteome</keyword>
<dbReference type="SUPFAM" id="SSF58104">
    <property type="entry name" value="Methyl-accepting chemotaxis protein (MCP) signaling domain"/>
    <property type="match status" value="1"/>
</dbReference>
<dbReference type="GO" id="GO:0016020">
    <property type="term" value="C:membrane"/>
    <property type="evidence" value="ECO:0007669"/>
    <property type="project" value="UniProtKB-SubCell"/>
</dbReference>
<evidence type="ECO:0000256" key="4">
    <source>
        <dbReference type="PROSITE-ProRule" id="PRU00284"/>
    </source>
</evidence>
<evidence type="ECO:0000256" key="2">
    <source>
        <dbReference type="ARBA" id="ARBA00023224"/>
    </source>
</evidence>
<dbReference type="PROSITE" id="PS50111">
    <property type="entry name" value="CHEMOTAXIS_TRANSDUC_2"/>
    <property type="match status" value="1"/>
</dbReference>
<evidence type="ECO:0000256" key="5">
    <source>
        <dbReference type="SAM" id="Phobius"/>
    </source>
</evidence>
<evidence type="ECO:0000259" key="7">
    <source>
        <dbReference type="PROSITE" id="PS50885"/>
    </source>
</evidence>
<organism evidence="8 9">
    <name type="scientific">Arsukibacterium ikkense</name>
    <dbReference type="NCBI Taxonomy" id="336831"/>
    <lineage>
        <taxon>Bacteria</taxon>
        <taxon>Pseudomonadati</taxon>
        <taxon>Pseudomonadota</taxon>
        <taxon>Gammaproteobacteria</taxon>
        <taxon>Chromatiales</taxon>
        <taxon>Chromatiaceae</taxon>
        <taxon>Arsukibacterium</taxon>
    </lineage>
</organism>
<comment type="similarity">
    <text evidence="3">Belongs to the methyl-accepting chemotaxis (MCP) protein family.</text>
</comment>
<gene>
    <name evidence="8" type="ORF">WG68_13755</name>
</gene>
<dbReference type="Gene3D" id="1.10.287.950">
    <property type="entry name" value="Methyl-accepting chemotaxis protein"/>
    <property type="match status" value="1"/>
</dbReference>
<dbReference type="PROSITE" id="PS50885">
    <property type="entry name" value="HAMP"/>
    <property type="match status" value="1"/>
</dbReference>
<feature type="domain" description="Methyl-accepting transducer" evidence="6">
    <location>
        <begin position="398"/>
        <end position="634"/>
    </location>
</feature>
<evidence type="ECO:0000313" key="8">
    <source>
        <dbReference type="EMBL" id="KKO44887.1"/>
    </source>
</evidence>